<dbReference type="SUPFAM" id="SSF48310">
    <property type="entry name" value="Aldehyde ferredoxin oxidoreductase, C-terminal domains"/>
    <property type="match status" value="1"/>
</dbReference>
<reference evidence="11" key="1">
    <citation type="submission" date="2016-10" db="EMBL/GenBank/DDBJ databases">
        <authorList>
            <person name="Varghese N."/>
            <person name="Submissions S."/>
        </authorList>
    </citation>
    <scope>NUCLEOTIDE SEQUENCE [LARGE SCALE GENOMIC DNA]</scope>
    <source>
        <strain evidence="11">DSM 3384</strain>
    </source>
</reference>
<dbReference type="Proteomes" id="UP000199608">
    <property type="component" value="Unassembled WGS sequence"/>
</dbReference>
<dbReference type="Gene3D" id="1.10.599.10">
    <property type="entry name" value="Aldehyde Ferredoxin Oxidoreductase Protein, subunit A, domain 3"/>
    <property type="match status" value="1"/>
</dbReference>
<dbReference type="EMBL" id="FNLL01000002">
    <property type="protein sequence ID" value="SDT89471.1"/>
    <property type="molecule type" value="Genomic_DNA"/>
</dbReference>
<keyword evidence="5" id="KW-0560">Oxidoreductase</keyword>
<evidence type="ECO:0000256" key="7">
    <source>
        <dbReference type="ARBA" id="ARBA00023014"/>
    </source>
</evidence>
<dbReference type="InterPro" id="IPR013984">
    <property type="entry name" value="Ald_Fedxn_OxRdtase_dom2"/>
</dbReference>
<gene>
    <name evidence="10" type="ORF">SAMN04487931_102452</name>
</gene>
<sequence>MALDRKIAYINLTTGDIEVKPIPMEVRKKFLGGRGLDAYLLYNHTKQGCDPLGPDNALIISGGILCATLASATARTHVMAKSPLTGLLGSCNMGGFFAPEMAWAGFHHLVIKGKAEKPSYIYINNGKIEIRDAANIWGKTVTDSQWAIHDDLNDKEVKSLVIGPAGENLVAYANVMTGVKNAGGRSGMGAVMGSKNLKAVACRGTMDVKITHPVEALEYNKKFIEQITGAKVSQTQGTLGTPFIWGATNSWGGVRTENFRYNQLEYADDIEPERIDDIATETMGPYHMAGCFGCQVHCRAQYKIPSGKYKGKYDEGPEYTSQGAFGGEVGCTSAETVLAGNHLVDQFGMDNLETGSMIAWAMECFEEGLLTKEQTDGIDLRFGNDEAVLEMIERICYRKGWLGDVLAKGGIPASKDVGKNSFDYLIQVKGMANLHSDERATPALALNIATGSRGSDHLRSRPAIDLYHLPEEVLRRIYSTPIPYDGPLSSEHTEYIGKPWQVFWQENCYMAVDSLGICKYHTTFLGATLPNFENWPTVLYLNTGIEMTPEEIWEVARRNNMLERMFNLREGLTRNDPEKGDVLNHRYHDEPAKRGAIDVIGRYIIKEKFDVMVDEFYEHKGLDKNGIPKKSTLKELGLENEPSHLV</sequence>
<dbReference type="SMART" id="SM00790">
    <property type="entry name" value="AFOR_N"/>
    <property type="match status" value="1"/>
</dbReference>
<evidence type="ECO:0000256" key="4">
    <source>
        <dbReference type="ARBA" id="ARBA00022723"/>
    </source>
</evidence>
<dbReference type="PANTHER" id="PTHR30038">
    <property type="entry name" value="ALDEHYDE FERREDOXIN OXIDOREDUCTASE"/>
    <property type="match status" value="1"/>
</dbReference>
<evidence type="ECO:0000256" key="2">
    <source>
        <dbReference type="ARBA" id="ARBA00011032"/>
    </source>
</evidence>
<dbReference type="GO" id="GO:0016625">
    <property type="term" value="F:oxidoreductase activity, acting on the aldehyde or oxo group of donors, iron-sulfur protein as acceptor"/>
    <property type="evidence" value="ECO:0007669"/>
    <property type="project" value="InterPro"/>
</dbReference>
<feature type="domain" description="Aldehyde ferredoxin oxidoreductase N-terminal" evidence="9">
    <location>
        <begin position="3"/>
        <end position="206"/>
    </location>
</feature>
<dbReference type="Gene3D" id="1.10.569.10">
    <property type="entry name" value="Aldehyde Ferredoxin Oxidoreductase Protein, subunit A, domain 2"/>
    <property type="match status" value="1"/>
</dbReference>
<keyword evidence="11" id="KW-1185">Reference proteome</keyword>
<evidence type="ECO:0000256" key="6">
    <source>
        <dbReference type="ARBA" id="ARBA00023004"/>
    </source>
</evidence>
<dbReference type="AlphaFoldDB" id="A0A1H2E2Y3"/>
<evidence type="ECO:0000313" key="10">
    <source>
        <dbReference type="EMBL" id="SDT89471.1"/>
    </source>
</evidence>
<dbReference type="InterPro" id="IPR036021">
    <property type="entry name" value="Tungsten_al_ferr_oxy-like_C"/>
</dbReference>
<dbReference type="PANTHER" id="PTHR30038:SF7">
    <property type="entry name" value="TUNGSTEN-CONTAINING GLYCERALDEHYDE-3-PHOSPHATE:FERREDOXIN OXIDOREDUCTASE"/>
    <property type="match status" value="1"/>
</dbReference>
<accession>A0A1H2E2Y3</accession>
<comment type="similarity">
    <text evidence="2">Belongs to the AOR/FOR family.</text>
</comment>
<evidence type="ECO:0000256" key="3">
    <source>
        <dbReference type="ARBA" id="ARBA00022485"/>
    </source>
</evidence>
<organism evidence="10 11">
    <name type="scientific">Desulfobacula phenolica</name>
    <dbReference type="NCBI Taxonomy" id="90732"/>
    <lineage>
        <taxon>Bacteria</taxon>
        <taxon>Pseudomonadati</taxon>
        <taxon>Thermodesulfobacteriota</taxon>
        <taxon>Desulfobacteria</taxon>
        <taxon>Desulfobacterales</taxon>
        <taxon>Desulfobacteraceae</taxon>
        <taxon>Desulfobacula</taxon>
    </lineage>
</organism>
<keyword evidence="3" id="KW-0004">4Fe-4S</keyword>
<evidence type="ECO:0000256" key="8">
    <source>
        <dbReference type="ARBA" id="ARBA00049934"/>
    </source>
</evidence>
<evidence type="ECO:0000259" key="9">
    <source>
        <dbReference type="SMART" id="SM00790"/>
    </source>
</evidence>
<proteinExistence type="inferred from homology"/>
<dbReference type="InterPro" id="IPR013985">
    <property type="entry name" value="Ald_Fedxn_OxRdtase_dom3"/>
</dbReference>
<dbReference type="GO" id="GO:0046872">
    <property type="term" value="F:metal ion binding"/>
    <property type="evidence" value="ECO:0007669"/>
    <property type="project" value="UniProtKB-KW"/>
</dbReference>
<evidence type="ECO:0000256" key="5">
    <source>
        <dbReference type="ARBA" id="ARBA00023002"/>
    </source>
</evidence>
<dbReference type="Pfam" id="PF01314">
    <property type="entry name" value="AFOR_C"/>
    <property type="match status" value="1"/>
</dbReference>
<evidence type="ECO:0000256" key="1">
    <source>
        <dbReference type="ARBA" id="ARBA00001966"/>
    </source>
</evidence>
<dbReference type="GO" id="GO:0051539">
    <property type="term" value="F:4 iron, 4 sulfur cluster binding"/>
    <property type="evidence" value="ECO:0007669"/>
    <property type="project" value="UniProtKB-KW"/>
</dbReference>
<dbReference type="Gene3D" id="3.60.9.10">
    <property type="entry name" value="Aldehyde ferredoxin oxidoreductase, N-terminal domain"/>
    <property type="match status" value="1"/>
</dbReference>
<dbReference type="RefSeq" id="WP_014955952.1">
    <property type="nucleotide sequence ID" value="NZ_FNLL01000002.1"/>
</dbReference>
<comment type="cofactor">
    <cofactor evidence="1">
        <name>[4Fe-4S] cluster</name>
        <dbReference type="ChEBI" id="CHEBI:49883"/>
    </cofactor>
</comment>
<keyword evidence="4" id="KW-0479">Metal-binding</keyword>
<dbReference type="InterPro" id="IPR001203">
    <property type="entry name" value="OxRdtase_Ald_Fedxn_C"/>
</dbReference>
<dbReference type="Pfam" id="PF02730">
    <property type="entry name" value="AFOR_N"/>
    <property type="match status" value="1"/>
</dbReference>
<keyword evidence="7" id="KW-0411">Iron-sulfur</keyword>
<name>A0A1H2E2Y3_9BACT</name>
<dbReference type="InterPro" id="IPR051919">
    <property type="entry name" value="W-dependent_AOR"/>
</dbReference>
<dbReference type="GO" id="GO:0009055">
    <property type="term" value="F:electron transfer activity"/>
    <property type="evidence" value="ECO:0007669"/>
    <property type="project" value="InterPro"/>
</dbReference>
<dbReference type="SUPFAM" id="SSF56228">
    <property type="entry name" value="Aldehyde ferredoxin oxidoreductase, N-terminal domain"/>
    <property type="match status" value="1"/>
</dbReference>
<protein>
    <submittedName>
        <fullName evidence="10">Aldehyde:ferredoxin oxidoreductase</fullName>
    </submittedName>
</protein>
<keyword evidence="6" id="KW-0408">Iron</keyword>
<evidence type="ECO:0000313" key="11">
    <source>
        <dbReference type="Proteomes" id="UP000199608"/>
    </source>
</evidence>
<comment type="cofactor">
    <cofactor evidence="8">
        <name>tungstopterin</name>
        <dbReference type="ChEBI" id="CHEBI:30402"/>
    </cofactor>
</comment>
<dbReference type="InterPro" id="IPR013983">
    <property type="entry name" value="Ald_Fedxn_OxRdtase_N"/>
</dbReference>
<dbReference type="InterPro" id="IPR036503">
    <property type="entry name" value="Ald_Fedxn_OxRdtase_N_sf"/>
</dbReference>